<organism evidence="4 5">
    <name type="scientific">Oedothorax gibbosus</name>
    <dbReference type="NCBI Taxonomy" id="931172"/>
    <lineage>
        <taxon>Eukaryota</taxon>
        <taxon>Metazoa</taxon>
        <taxon>Ecdysozoa</taxon>
        <taxon>Arthropoda</taxon>
        <taxon>Chelicerata</taxon>
        <taxon>Arachnida</taxon>
        <taxon>Araneae</taxon>
        <taxon>Araneomorphae</taxon>
        <taxon>Entelegynae</taxon>
        <taxon>Araneoidea</taxon>
        <taxon>Linyphiidae</taxon>
        <taxon>Erigoninae</taxon>
        <taxon>Oedothorax</taxon>
    </lineage>
</organism>
<evidence type="ECO:0000313" key="5">
    <source>
        <dbReference type="Proteomes" id="UP000827092"/>
    </source>
</evidence>
<dbReference type="GO" id="GO:0031012">
    <property type="term" value="C:extracellular matrix"/>
    <property type="evidence" value="ECO:0007669"/>
    <property type="project" value="TreeGrafter"/>
</dbReference>
<dbReference type="GO" id="GO:0050839">
    <property type="term" value="F:cell adhesion molecule binding"/>
    <property type="evidence" value="ECO:0007669"/>
    <property type="project" value="TreeGrafter"/>
</dbReference>
<feature type="region of interest" description="Disordered" evidence="1">
    <location>
        <begin position="362"/>
        <end position="510"/>
    </location>
</feature>
<feature type="compositionally biased region" description="Low complexity" evidence="1">
    <location>
        <begin position="452"/>
        <end position="495"/>
    </location>
</feature>
<dbReference type="EMBL" id="JAFNEN010000067">
    <property type="protein sequence ID" value="KAG8196614.1"/>
    <property type="molecule type" value="Genomic_DNA"/>
</dbReference>
<keyword evidence="2" id="KW-0732">Signal</keyword>
<accession>A0AAV6VL25</accession>
<dbReference type="InterPro" id="IPR050904">
    <property type="entry name" value="Adhesion/Biosynth-related"/>
</dbReference>
<dbReference type="Pfam" id="PF02469">
    <property type="entry name" value="Fasciclin"/>
    <property type="match status" value="2"/>
</dbReference>
<dbReference type="InterPro" id="IPR000782">
    <property type="entry name" value="FAS1_domain"/>
</dbReference>
<dbReference type="PANTHER" id="PTHR10900:SF77">
    <property type="entry name" value="FI19380P1"/>
    <property type="match status" value="1"/>
</dbReference>
<feature type="region of interest" description="Disordered" evidence="1">
    <location>
        <begin position="29"/>
        <end position="83"/>
    </location>
</feature>
<dbReference type="PROSITE" id="PS50213">
    <property type="entry name" value="FAS1"/>
    <property type="match status" value="2"/>
</dbReference>
<feature type="region of interest" description="Disordered" evidence="1">
    <location>
        <begin position="95"/>
        <end position="128"/>
    </location>
</feature>
<proteinExistence type="predicted"/>
<feature type="domain" description="FAS1" evidence="3">
    <location>
        <begin position="828"/>
        <end position="964"/>
    </location>
</feature>
<dbReference type="PANTHER" id="PTHR10900">
    <property type="entry name" value="PERIOSTIN-RELATED"/>
    <property type="match status" value="1"/>
</dbReference>
<evidence type="ECO:0000256" key="2">
    <source>
        <dbReference type="SAM" id="SignalP"/>
    </source>
</evidence>
<evidence type="ECO:0000313" key="4">
    <source>
        <dbReference type="EMBL" id="KAG8196614.1"/>
    </source>
</evidence>
<dbReference type="SMART" id="SM00554">
    <property type="entry name" value="FAS1"/>
    <property type="match status" value="2"/>
</dbReference>
<evidence type="ECO:0000259" key="3">
    <source>
        <dbReference type="PROSITE" id="PS50213"/>
    </source>
</evidence>
<gene>
    <name evidence="4" type="ORF">JTE90_014171</name>
</gene>
<dbReference type="AlphaFoldDB" id="A0AAV6VL25"/>
<feature type="signal peptide" evidence="2">
    <location>
        <begin position="1"/>
        <end position="26"/>
    </location>
</feature>
<evidence type="ECO:0000256" key="1">
    <source>
        <dbReference type="SAM" id="MobiDB-lite"/>
    </source>
</evidence>
<keyword evidence="5" id="KW-1185">Reference proteome</keyword>
<feature type="compositionally biased region" description="Low complexity" evidence="1">
    <location>
        <begin position="95"/>
        <end position="114"/>
    </location>
</feature>
<feature type="compositionally biased region" description="Gly residues" evidence="1">
    <location>
        <begin position="366"/>
        <end position="376"/>
    </location>
</feature>
<dbReference type="InterPro" id="IPR036378">
    <property type="entry name" value="FAS1_dom_sf"/>
</dbReference>
<feature type="domain" description="FAS1" evidence="3">
    <location>
        <begin position="688"/>
        <end position="823"/>
    </location>
</feature>
<reference evidence="4 5" key="1">
    <citation type="journal article" date="2022" name="Nat. Ecol. Evol.">
        <title>A masculinizing supergene underlies an exaggerated male reproductive morph in a spider.</title>
        <authorList>
            <person name="Hendrickx F."/>
            <person name="De Corte Z."/>
            <person name="Sonet G."/>
            <person name="Van Belleghem S.M."/>
            <person name="Kostlbacher S."/>
            <person name="Vangestel C."/>
        </authorList>
    </citation>
    <scope>NUCLEOTIDE SEQUENCE [LARGE SCALE GENOMIC DNA]</scope>
    <source>
        <strain evidence="4">W744_W776</strain>
    </source>
</reference>
<dbReference type="GO" id="GO:0030198">
    <property type="term" value="P:extracellular matrix organization"/>
    <property type="evidence" value="ECO:0007669"/>
    <property type="project" value="TreeGrafter"/>
</dbReference>
<feature type="compositionally biased region" description="Low complexity" evidence="1">
    <location>
        <begin position="390"/>
        <end position="405"/>
    </location>
</feature>
<protein>
    <recommendedName>
        <fullName evidence="3">FAS1 domain-containing protein</fullName>
    </recommendedName>
</protein>
<feature type="chain" id="PRO_5043608189" description="FAS1 domain-containing protein" evidence="2">
    <location>
        <begin position="27"/>
        <end position="978"/>
    </location>
</feature>
<sequence length="978" mass="108367">MEIPHSKGLLSFLLLLSTHLLRGSSAGEATTASSKEVQFSGWKPVGPSETLSTSEFAEKFPEDSTSLNKTSDLETSDMDTSDTKRSFLLVYPPRGQESQNQRQQQNPEAQQNQGHPNEKPPVRNSPTQSRYQRMMNFGASEGSNRRSPGVYQRPKFPPVANPPPLPPHAKKQIPNFTPESTQQHQVQIPSFKPESTQRHQVQIQLLDGYLVPPAGGGGISTIHAKDKGAPHLQTFPLSINNVPEIRLLLPGDVHQQLNNIRHPSAQQPHGGPNKEFPHSSFESQRYPDAGGPRNKGPPNNNYEPPVRKVPEEPIQQQIHHDQSYNTELRRPLNEFPEQNSNGYGNNGGFPVIDQIKFQENNIQGQNNGGNFQGQNGGYQQEPQLDPRAPGNHQGNNQGFSNGQNNRYEQNTRGQHQNNGQSFNQINNQAGNFPEYPSQVQRGQRSESFRPLGNGNNNNNQRPNYNSNGGQQTQNNGNYNQNNNQFNNNNQNLGQNAWRSPSGNRGNQNFNNQVRLNQDQQNYYSVNQNVKTQVSQERVNINYRGTSNSNGGTYNNQGNNFPQQQVVIGDGDFSSTQKTNGNGYGYNRNTTMQGTDQVYFVPVPATTDAQTQIPAFDDVTTVGTGITTTDSEVGTINVVTDEAKLEQQKEFEVGNEGITSGRQIDARIDGNCDCTRSCAPVQNSPSENFGSSIREIARSLNADAFFEFIGLTDDEIESMLSTDGAYTLFLPSNEAVSRLPSNLIDHWRGSSSDLSTALLNHGVQDTVTLNQLKQGGRLMSRANEATIFVNNYNSEAVTVNGHRIVRGDVSGPRGGVLHVIDGTLCPAADRHIVDTLRACNKYDGFLTLVDVTKMLDDMQGEGPYTVFLPSNEALTKIPSEELSVLKENVTLLREFLEYHIVEGAYFSGDLKDGQYLATLHQRQPIRVGVRVDGCYRRLVEANNSPIYKSDIPTKNGVIHVVDWILRPSDLNWCEGVILP</sequence>
<name>A0AAV6VL25_9ARAC</name>
<dbReference type="FunFam" id="2.30.180.10:FF:000032">
    <property type="entry name" value="Fasciclin domain-containing protein, putative"/>
    <property type="match status" value="1"/>
</dbReference>
<dbReference type="GO" id="GO:0007155">
    <property type="term" value="P:cell adhesion"/>
    <property type="evidence" value="ECO:0007669"/>
    <property type="project" value="TreeGrafter"/>
</dbReference>
<dbReference type="Proteomes" id="UP000827092">
    <property type="component" value="Unassembled WGS sequence"/>
</dbReference>
<feature type="compositionally biased region" description="Low complexity" evidence="1">
    <location>
        <begin position="290"/>
        <end position="301"/>
    </location>
</feature>
<dbReference type="GO" id="GO:0005615">
    <property type="term" value="C:extracellular space"/>
    <property type="evidence" value="ECO:0007669"/>
    <property type="project" value="TreeGrafter"/>
</dbReference>
<feature type="compositionally biased region" description="Polar residues" evidence="1">
    <location>
        <begin position="406"/>
        <end position="430"/>
    </location>
</feature>
<comment type="caution">
    <text evidence="4">The sequence shown here is derived from an EMBL/GenBank/DDBJ whole genome shotgun (WGS) entry which is preliminary data.</text>
</comment>
<dbReference type="SUPFAM" id="SSF82153">
    <property type="entry name" value="FAS1 domain"/>
    <property type="match status" value="2"/>
</dbReference>
<feature type="region of interest" description="Disordered" evidence="1">
    <location>
        <begin position="262"/>
        <end position="307"/>
    </location>
</feature>
<feature type="compositionally biased region" description="Polar residues" evidence="1">
    <location>
        <begin position="496"/>
        <end position="510"/>
    </location>
</feature>
<dbReference type="Gene3D" id="2.30.180.10">
    <property type="entry name" value="FAS1 domain"/>
    <property type="match status" value="2"/>
</dbReference>